<accession>A0A2K1KUV0</accession>
<evidence type="ECO:0000313" key="4">
    <source>
        <dbReference type="Proteomes" id="UP000006727"/>
    </source>
</evidence>
<reference evidence="2 4" key="2">
    <citation type="journal article" date="2018" name="Plant J.">
        <title>The Physcomitrella patens chromosome-scale assembly reveals moss genome structure and evolution.</title>
        <authorList>
            <person name="Lang D."/>
            <person name="Ullrich K.K."/>
            <person name="Murat F."/>
            <person name="Fuchs J."/>
            <person name="Jenkins J."/>
            <person name="Haas F.B."/>
            <person name="Piednoel M."/>
            <person name="Gundlach H."/>
            <person name="Van Bel M."/>
            <person name="Meyberg R."/>
            <person name="Vives C."/>
            <person name="Morata J."/>
            <person name="Symeonidi A."/>
            <person name="Hiss M."/>
            <person name="Muchero W."/>
            <person name="Kamisugi Y."/>
            <person name="Saleh O."/>
            <person name="Blanc G."/>
            <person name="Decker E.L."/>
            <person name="van Gessel N."/>
            <person name="Grimwood J."/>
            <person name="Hayes R.D."/>
            <person name="Graham S.W."/>
            <person name="Gunter L.E."/>
            <person name="McDaniel S.F."/>
            <person name="Hoernstein S.N.W."/>
            <person name="Larsson A."/>
            <person name="Li F.W."/>
            <person name="Perroud P.F."/>
            <person name="Phillips J."/>
            <person name="Ranjan P."/>
            <person name="Rokshar D.S."/>
            <person name="Rothfels C.J."/>
            <person name="Schneider L."/>
            <person name="Shu S."/>
            <person name="Stevenson D.W."/>
            <person name="Thummler F."/>
            <person name="Tillich M."/>
            <person name="Villarreal Aguilar J.C."/>
            <person name="Widiez T."/>
            <person name="Wong G.K."/>
            <person name="Wymore A."/>
            <person name="Zhang Y."/>
            <person name="Zimmer A.D."/>
            <person name="Quatrano R.S."/>
            <person name="Mayer K.F.X."/>
            <person name="Goodstein D."/>
            <person name="Casacuberta J.M."/>
            <person name="Vandepoele K."/>
            <person name="Reski R."/>
            <person name="Cuming A.C."/>
            <person name="Tuskan G.A."/>
            <person name="Maumus F."/>
            <person name="Salse J."/>
            <person name="Schmutz J."/>
            <person name="Rensing S.A."/>
        </authorList>
    </citation>
    <scope>NUCLEOTIDE SEQUENCE [LARGE SCALE GENOMIC DNA]</scope>
    <source>
        <strain evidence="3 4">cv. Gransden 2004</strain>
    </source>
</reference>
<dbReference type="PaxDb" id="3218-PP1S523_23V6.1"/>
<reference evidence="3" key="3">
    <citation type="submission" date="2020-12" db="UniProtKB">
        <authorList>
            <consortium name="EnsemblPlants"/>
        </authorList>
    </citation>
    <scope>IDENTIFICATION</scope>
</reference>
<feature type="transmembrane region" description="Helical" evidence="1">
    <location>
        <begin position="12"/>
        <end position="35"/>
    </location>
</feature>
<keyword evidence="1" id="KW-0812">Transmembrane</keyword>
<organism evidence="2">
    <name type="scientific">Physcomitrium patens</name>
    <name type="common">Spreading-leaved earth moss</name>
    <name type="synonym">Physcomitrella patens</name>
    <dbReference type="NCBI Taxonomy" id="3218"/>
    <lineage>
        <taxon>Eukaryota</taxon>
        <taxon>Viridiplantae</taxon>
        <taxon>Streptophyta</taxon>
        <taxon>Embryophyta</taxon>
        <taxon>Bryophyta</taxon>
        <taxon>Bryophytina</taxon>
        <taxon>Bryopsida</taxon>
        <taxon>Funariidae</taxon>
        <taxon>Funariales</taxon>
        <taxon>Funariaceae</taxon>
        <taxon>Physcomitrium</taxon>
    </lineage>
</organism>
<keyword evidence="1" id="KW-1133">Transmembrane helix</keyword>
<dbReference type="Gramene" id="Pp3c3_17240V3.1">
    <property type="protein sequence ID" value="PAC:32944247.CDS.1"/>
    <property type="gene ID" value="Pp3c3_17240"/>
</dbReference>
<evidence type="ECO:0000313" key="2">
    <source>
        <dbReference type="EMBL" id="PNR57564.1"/>
    </source>
</evidence>
<sequence length="120" mass="13419">MTLRFMLSQGRCSLVYIAVSMYLDGWGLLSFLGVLKCVMNECVNESDFASIKDFRAFRISISGYEKYLFNFCSFGSHEFLMLFRPCAAGTRSLVDAKSCCNCQAGIPVSLVEVESYRKAG</sequence>
<name>A0A2K1KUV0_PHYPA</name>
<evidence type="ECO:0000256" key="1">
    <source>
        <dbReference type="SAM" id="Phobius"/>
    </source>
</evidence>
<reference evidence="2 4" key="1">
    <citation type="journal article" date="2008" name="Science">
        <title>The Physcomitrella genome reveals evolutionary insights into the conquest of land by plants.</title>
        <authorList>
            <person name="Rensing S."/>
            <person name="Lang D."/>
            <person name="Zimmer A."/>
            <person name="Terry A."/>
            <person name="Salamov A."/>
            <person name="Shapiro H."/>
            <person name="Nishiyama T."/>
            <person name="Perroud P.-F."/>
            <person name="Lindquist E."/>
            <person name="Kamisugi Y."/>
            <person name="Tanahashi T."/>
            <person name="Sakakibara K."/>
            <person name="Fujita T."/>
            <person name="Oishi K."/>
            <person name="Shin-I T."/>
            <person name="Kuroki Y."/>
            <person name="Toyoda A."/>
            <person name="Suzuki Y."/>
            <person name="Hashimoto A."/>
            <person name="Yamaguchi K."/>
            <person name="Sugano A."/>
            <person name="Kohara Y."/>
            <person name="Fujiyama A."/>
            <person name="Anterola A."/>
            <person name="Aoki S."/>
            <person name="Ashton N."/>
            <person name="Barbazuk W.B."/>
            <person name="Barker E."/>
            <person name="Bennetzen J."/>
            <person name="Bezanilla M."/>
            <person name="Blankenship R."/>
            <person name="Cho S.H."/>
            <person name="Dutcher S."/>
            <person name="Estelle M."/>
            <person name="Fawcett J.A."/>
            <person name="Gundlach H."/>
            <person name="Hanada K."/>
            <person name="Heyl A."/>
            <person name="Hicks K.A."/>
            <person name="Hugh J."/>
            <person name="Lohr M."/>
            <person name="Mayer K."/>
            <person name="Melkozernov A."/>
            <person name="Murata T."/>
            <person name="Nelson D."/>
            <person name="Pils B."/>
            <person name="Prigge M."/>
            <person name="Reiss B."/>
            <person name="Renner T."/>
            <person name="Rombauts S."/>
            <person name="Rushton P."/>
            <person name="Sanderfoot A."/>
            <person name="Schween G."/>
            <person name="Shiu S.-H."/>
            <person name="Stueber K."/>
            <person name="Theodoulou F.L."/>
            <person name="Tu H."/>
            <person name="Van de Peer Y."/>
            <person name="Verrier P.J."/>
            <person name="Waters E."/>
            <person name="Wood A."/>
            <person name="Yang L."/>
            <person name="Cove D."/>
            <person name="Cuming A."/>
            <person name="Hasebe M."/>
            <person name="Lucas S."/>
            <person name="Mishler D.B."/>
            <person name="Reski R."/>
            <person name="Grigoriev I."/>
            <person name="Quatrano R.S."/>
            <person name="Boore J.L."/>
        </authorList>
    </citation>
    <scope>NUCLEOTIDE SEQUENCE [LARGE SCALE GENOMIC DNA]</scope>
    <source>
        <strain evidence="3 4">cv. Gransden 2004</strain>
    </source>
</reference>
<keyword evidence="1" id="KW-0472">Membrane</keyword>
<dbReference type="AlphaFoldDB" id="A0A2K1KUV0"/>
<dbReference type="EnsemblPlants" id="Pp3c3_17240V3.1">
    <property type="protein sequence ID" value="PAC:32944247.CDS.1"/>
    <property type="gene ID" value="Pp3c3_17240"/>
</dbReference>
<dbReference type="EMBL" id="ABEU02000003">
    <property type="protein sequence ID" value="PNR57564.1"/>
    <property type="molecule type" value="Genomic_DNA"/>
</dbReference>
<dbReference type="Proteomes" id="UP000006727">
    <property type="component" value="Chromosome 3"/>
</dbReference>
<evidence type="ECO:0000313" key="3">
    <source>
        <dbReference type="EnsemblPlants" id="PAC:32944247.CDS.1"/>
    </source>
</evidence>
<protein>
    <submittedName>
        <fullName evidence="2 3">Uncharacterized protein</fullName>
    </submittedName>
</protein>
<gene>
    <name evidence="2" type="ORF">PHYPA_004558</name>
</gene>
<keyword evidence="4" id="KW-1185">Reference proteome</keyword>
<proteinExistence type="predicted"/>